<dbReference type="EMBL" id="CP139965">
    <property type="protein sequence ID" value="WQD76263.1"/>
    <property type="molecule type" value="Genomic_DNA"/>
</dbReference>
<keyword evidence="1" id="KW-1133">Transmembrane helix</keyword>
<sequence length="98" mass="10756">MFAMPYLKNALGGLGRSLTDIALESLQKPVRWWKIALYAAMFVLPGGSLAVLFFAWSERRRQKRDTRTAEPCAACAGKAPACRAATPVARRSAGRNDE</sequence>
<keyword evidence="1" id="KW-0472">Membrane</keyword>
<protein>
    <submittedName>
        <fullName evidence="2">Multidrug ABC transporter ATPase</fullName>
    </submittedName>
</protein>
<dbReference type="Proteomes" id="UP001325479">
    <property type="component" value="Chromosome"/>
</dbReference>
<evidence type="ECO:0000256" key="1">
    <source>
        <dbReference type="SAM" id="Phobius"/>
    </source>
</evidence>
<reference evidence="2 3" key="1">
    <citation type="submission" date="2023-12" db="EMBL/GenBank/DDBJ databases">
        <title>Genome sequencing and assembly of bacterial species from a model synthetic community.</title>
        <authorList>
            <person name="Hogle S.L."/>
        </authorList>
    </citation>
    <scope>NUCLEOTIDE SEQUENCE [LARGE SCALE GENOMIC DNA]</scope>
    <source>
        <strain evidence="2 3">HAMBI 2494</strain>
    </source>
</reference>
<keyword evidence="1" id="KW-0812">Transmembrane</keyword>
<name>A0ABZ0WG09_9BURK</name>
<evidence type="ECO:0000313" key="3">
    <source>
        <dbReference type="Proteomes" id="UP001325479"/>
    </source>
</evidence>
<organism evidence="2 3">
    <name type="scientific">Paraburkholderia kururiensis</name>
    <dbReference type="NCBI Taxonomy" id="984307"/>
    <lineage>
        <taxon>Bacteria</taxon>
        <taxon>Pseudomonadati</taxon>
        <taxon>Pseudomonadota</taxon>
        <taxon>Betaproteobacteria</taxon>
        <taxon>Burkholderiales</taxon>
        <taxon>Burkholderiaceae</taxon>
        <taxon>Paraburkholderia</taxon>
    </lineage>
</organism>
<accession>A0ABZ0WG09</accession>
<feature type="transmembrane region" description="Helical" evidence="1">
    <location>
        <begin position="35"/>
        <end position="57"/>
    </location>
</feature>
<evidence type="ECO:0000313" key="2">
    <source>
        <dbReference type="EMBL" id="WQD76263.1"/>
    </source>
</evidence>
<keyword evidence="3" id="KW-1185">Reference proteome</keyword>
<dbReference type="RefSeq" id="WP_232833504.1">
    <property type="nucleotide sequence ID" value="NZ_CP139965.1"/>
</dbReference>
<gene>
    <name evidence="2" type="ORF">U0042_19395</name>
</gene>
<proteinExistence type="predicted"/>